<evidence type="ECO:0000256" key="1">
    <source>
        <dbReference type="ARBA" id="ARBA00008295"/>
    </source>
</evidence>
<comment type="caution">
    <text evidence="8">Lacks conserved residue(s) required for the propagation of feature annotation.</text>
</comment>
<evidence type="ECO:0000256" key="5">
    <source>
        <dbReference type="ARBA" id="ARBA00022949"/>
    </source>
</evidence>
<feature type="region of interest" description="Disordered" evidence="9">
    <location>
        <begin position="194"/>
        <end position="225"/>
    </location>
</feature>
<comment type="similarity">
    <text evidence="1 8">Belongs to the claudin family.</text>
</comment>
<dbReference type="Ensembl" id="ENSCABT00000007784.1">
    <property type="protein sequence ID" value="ENSCABP00000007126.1"/>
    <property type="gene ID" value="ENSCABG00000005408.1"/>
</dbReference>
<evidence type="ECO:0000313" key="11">
    <source>
        <dbReference type="Proteomes" id="UP000694404"/>
    </source>
</evidence>
<dbReference type="InterPro" id="IPR006187">
    <property type="entry name" value="Claudin"/>
</dbReference>
<accession>A0A8C0GNG2</accession>
<keyword evidence="3 8" id="KW-1003">Cell membrane</keyword>
<dbReference type="GeneID" id="116830379"/>
<dbReference type="InterPro" id="IPR004031">
    <property type="entry name" value="PMP22/EMP/MP20/Claudin"/>
</dbReference>
<dbReference type="PROSITE" id="PS01346">
    <property type="entry name" value="CLAUDIN"/>
    <property type="match status" value="1"/>
</dbReference>
<dbReference type="GO" id="GO:0005923">
    <property type="term" value="C:bicellular tight junction"/>
    <property type="evidence" value="ECO:0007669"/>
    <property type="project" value="UniProtKB-SubCell"/>
</dbReference>
<dbReference type="AlphaFoldDB" id="A0A8C0GNG2"/>
<dbReference type="Proteomes" id="UP000694404">
    <property type="component" value="Unplaced"/>
</dbReference>
<sequence>MASMAVQLLGFLLSLFGLIGTLVATILPHWWRMAHVGTNIVTAVAYMKGLWMECVWHSTGIYQCQVHQSQLALPRDLQAARAMMVISCVISTLACVVSVIGMHCTRCVKGVSAKSSLAVSGGIFFILAGLICLVPVSWTTNDVVTDFYNPMLPNGMKYEIGQALYLSFFSASLTILGGALLCASCQSTGNNIPYLPQPRSTTRAAPSYRPPTAYKGNHASSLTSASRSGYRLNDYV</sequence>
<evidence type="ECO:0000256" key="9">
    <source>
        <dbReference type="SAM" id="MobiDB-lite"/>
    </source>
</evidence>
<dbReference type="GO" id="GO:0005198">
    <property type="term" value="F:structural molecule activity"/>
    <property type="evidence" value="ECO:0007669"/>
    <property type="project" value="InterPro"/>
</dbReference>
<evidence type="ECO:0000256" key="6">
    <source>
        <dbReference type="ARBA" id="ARBA00022989"/>
    </source>
</evidence>
<keyword evidence="7 8" id="KW-0472">Membrane</keyword>
<dbReference type="PANTHER" id="PTHR12002">
    <property type="entry name" value="CLAUDIN"/>
    <property type="match status" value="1"/>
</dbReference>
<keyword evidence="11" id="KW-1185">Reference proteome</keyword>
<dbReference type="OMA" id="PTAYKDN"/>
<comment type="function">
    <text evidence="8">Claudins function as major constituents of the tight junction complexes that regulate the permeability of epithelia.</text>
</comment>
<reference evidence="10" key="2">
    <citation type="submission" date="2025-09" db="UniProtKB">
        <authorList>
            <consortium name="Ensembl"/>
        </authorList>
    </citation>
    <scope>IDENTIFICATION</scope>
</reference>
<evidence type="ECO:0000256" key="8">
    <source>
        <dbReference type="RuleBase" id="RU060637"/>
    </source>
</evidence>
<dbReference type="InterPro" id="IPR017974">
    <property type="entry name" value="Claudin_CS"/>
</dbReference>
<organism evidence="10 11">
    <name type="scientific">Chelonoidis abingdonii</name>
    <name type="common">Abingdon island giant tortoise</name>
    <name type="synonym">Testudo abingdonii</name>
    <dbReference type="NCBI Taxonomy" id="106734"/>
    <lineage>
        <taxon>Eukaryota</taxon>
        <taxon>Metazoa</taxon>
        <taxon>Chordata</taxon>
        <taxon>Craniata</taxon>
        <taxon>Vertebrata</taxon>
        <taxon>Euteleostomi</taxon>
        <taxon>Archelosauria</taxon>
        <taxon>Testudinata</taxon>
        <taxon>Testudines</taxon>
        <taxon>Cryptodira</taxon>
        <taxon>Durocryptodira</taxon>
        <taxon>Testudinoidea</taxon>
        <taxon>Testudinidae</taxon>
        <taxon>Chelonoidis</taxon>
    </lineage>
</organism>
<gene>
    <name evidence="10" type="primary">CLDN14</name>
</gene>
<keyword evidence="2 8" id="KW-0796">Tight junction</keyword>
<evidence type="ECO:0000256" key="3">
    <source>
        <dbReference type="ARBA" id="ARBA00022475"/>
    </source>
</evidence>
<feature type="transmembrane region" description="Helical" evidence="8">
    <location>
        <begin position="82"/>
        <end position="105"/>
    </location>
</feature>
<comment type="subcellular location">
    <subcellularLocation>
        <location evidence="8">Cell junction</location>
        <location evidence="8">Tight junction</location>
    </subcellularLocation>
    <subcellularLocation>
        <location evidence="8">Cell membrane</location>
        <topology evidence="8">Multi-pass membrane protein</topology>
    </subcellularLocation>
</comment>
<keyword evidence="4 8" id="KW-0812">Transmembrane</keyword>
<name>A0A8C0GNG2_CHEAB</name>
<feature type="transmembrane region" description="Helical" evidence="8">
    <location>
        <begin position="160"/>
        <end position="183"/>
    </location>
</feature>
<feature type="transmembrane region" description="Helical" evidence="8">
    <location>
        <begin position="117"/>
        <end position="140"/>
    </location>
</feature>
<proteinExistence type="inferred from homology"/>
<reference evidence="10" key="1">
    <citation type="submission" date="2025-08" db="UniProtKB">
        <authorList>
            <consortium name="Ensembl"/>
        </authorList>
    </citation>
    <scope>IDENTIFICATION</scope>
</reference>
<dbReference type="Gene3D" id="1.20.140.150">
    <property type="match status" value="1"/>
</dbReference>
<dbReference type="PRINTS" id="PR01077">
    <property type="entry name" value="CLAUDIN"/>
</dbReference>
<dbReference type="FunFam" id="1.20.140.150:FF:000001">
    <property type="entry name" value="Claudin"/>
    <property type="match status" value="1"/>
</dbReference>
<dbReference type="RefSeq" id="XP_032645712.1">
    <property type="nucleotide sequence ID" value="XM_032789821.1"/>
</dbReference>
<evidence type="ECO:0000256" key="2">
    <source>
        <dbReference type="ARBA" id="ARBA00022427"/>
    </source>
</evidence>
<keyword evidence="5 8" id="KW-0965">Cell junction</keyword>
<evidence type="ECO:0000313" key="10">
    <source>
        <dbReference type="Ensembl" id="ENSCABP00000007126.1"/>
    </source>
</evidence>
<dbReference type="PRINTS" id="PR01385">
    <property type="entry name" value="CLAUDIN14"/>
</dbReference>
<dbReference type="GeneTree" id="ENSGT00940000161312"/>
<dbReference type="CTD" id="23562"/>
<evidence type="ECO:0000256" key="7">
    <source>
        <dbReference type="ARBA" id="ARBA00023136"/>
    </source>
</evidence>
<protein>
    <recommendedName>
        <fullName evidence="8">Claudin</fullName>
    </recommendedName>
</protein>
<evidence type="ECO:0000256" key="4">
    <source>
        <dbReference type="ARBA" id="ARBA00022692"/>
    </source>
</evidence>
<dbReference type="KEGG" id="cabi:116830379"/>
<dbReference type="Pfam" id="PF00822">
    <property type="entry name" value="PMP22_Claudin"/>
    <property type="match status" value="1"/>
</dbReference>
<dbReference type="GO" id="GO:0005886">
    <property type="term" value="C:plasma membrane"/>
    <property type="evidence" value="ECO:0007669"/>
    <property type="project" value="UniProtKB-SubCell"/>
</dbReference>
<keyword evidence="6 8" id="KW-1133">Transmembrane helix</keyword>